<sequence length="185" mass="20485">MDCEDEHGGQSATGSKSNFHEDVLQNKSVLSTSEPSDVKDLESTTCLKEDELSPTDELSGKENSCLISPLSKSKPLPFDVHIKEFPTDVKKTFQNVLNAPDSDISDAFPVCVQLPTNHLKKSRIMSYKATHRHCKISRSSTSTLSLKPPVEAALNTWRRAAVVVEKTPLTALFAISVYRRPSVWN</sequence>
<comment type="caution">
    <text evidence="2">The sequence shown here is derived from an EMBL/GenBank/DDBJ whole genome shotgun (WGS) entry which is preliminary data.</text>
</comment>
<feature type="compositionally biased region" description="Basic and acidic residues" evidence="1">
    <location>
        <begin position="36"/>
        <end position="51"/>
    </location>
</feature>
<organism evidence="2 3">
    <name type="scientific">Cirrhinus molitorella</name>
    <name type="common">mud carp</name>
    <dbReference type="NCBI Taxonomy" id="172907"/>
    <lineage>
        <taxon>Eukaryota</taxon>
        <taxon>Metazoa</taxon>
        <taxon>Chordata</taxon>
        <taxon>Craniata</taxon>
        <taxon>Vertebrata</taxon>
        <taxon>Euteleostomi</taxon>
        <taxon>Actinopterygii</taxon>
        <taxon>Neopterygii</taxon>
        <taxon>Teleostei</taxon>
        <taxon>Ostariophysi</taxon>
        <taxon>Cypriniformes</taxon>
        <taxon>Cyprinidae</taxon>
        <taxon>Labeoninae</taxon>
        <taxon>Labeonini</taxon>
        <taxon>Cirrhinus</taxon>
    </lineage>
</organism>
<feature type="compositionally biased region" description="Polar residues" evidence="1">
    <location>
        <begin position="25"/>
        <end position="35"/>
    </location>
</feature>
<evidence type="ECO:0000256" key="1">
    <source>
        <dbReference type="SAM" id="MobiDB-lite"/>
    </source>
</evidence>
<dbReference type="AlphaFoldDB" id="A0AA88PBC7"/>
<gene>
    <name evidence="2" type="ORF">Q8A67_021375</name>
</gene>
<dbReference type="EMBL" id="JAUYZG010000021">
    <property type="protein sequence ID" value="KAK2874222.1"/>
    <property type="molecule type" value="Genomic_DNA"/>
</dbReference>
<keyword evidence="3" id="KW-1185">Reference proteome</keyword>
<feature type="region of interest" description="Disordered" evidence="1">
    <location>
        <begin position="1"/>
        <end position="62"/>
    </location>
</feature>
<proteinExistence type="predicted"/>
<name>A0AA88PBC7_9TELE</name>
<protein>
    <submittedName>
        <fullName evidence="2">Uncharacterized protein</fullName>
    </submittedName>
</protein>
<dbReference type="Proteomes" id="UP001187343">
    <property type="component" value="Unassembled WGS sequence"/>
</dbReference>
<reference evidence="2" key="1">
    <citation type="submission" date="2023-08" db="EMBL/GenBank/DDBJ databases">
        <title>Chromosome-level Genome Assembly of mud carp (Cirrhinus molitorella).</title>
        <authorList>
            <person name="Liu H."/>
        </authorList>
    </citation>
    <scope>NUCLEOTIDE SEQUENCE</scope>
    <source>
        <strain evidence="2">Prfri</strain>
        <tissue evidence="2">Muscle</tissue>
    </source>
</reference>
<evidence type="ECO:0000313" key="3">
    <source>
        <dbReference type="Proteomes" id="UP001187343"/>
    </source>
</evidence>
<accession>A0AA88PBC7</accession>
<evidence type="ECO:0000313" key="2">
    <source>
        <dbReference type="EMBL" id="KAK2874222.1"/>
    </source>
</evidence>